<proteinExistence type="predicted"/>
<keyword evidence="4" id="KW-1185">Reference proteome</keyword>
<dbReference type="AlphaFoldDB" id="A0A4R1L6K7"/>
<dbReference type="OrthoDB" id="118102at2"/>
<dbReference type="Gene3D" id="3.30.160.670">
    <property type="match status" value="1"/>
</dbReference>
<protein>
    <submittedName>
        <fullName evidence="3">Uncharacterized protein DUF4136</fullName>
    </submittedName>
</protein>
<evidence type="ECO:0000256" key="1">
    <source>
        <dbReference type="SAM" id="SignalP"/>
    </source>
</evidence>
<reference evidence="3 4" key="1">
    <citation type="submission" date="2019-03" db="EMBL/GenBank/DDBJ databases">
        <title>Genomic Encyclopedia of Type Strains, Phase IV (KMG-IV): sequencing the most valuable type-strain genomes for metagenomic binning, comparative biology and taxonomic classification.</title>
        <authorList>
            <person name="Goeker M."/>
        </authorList>
    </citation>
    <scope>NUCLEOTIDE SEQUENCE [LARGE SCALE GENOMIC DNA]</scope>
    <source>
        <strain evidence="3 4">DSM 103428</strain>
    </source>
</reference>
<evidence type="ECO:0000313" key="3">
    <source>
        <dbReference type="EMBL" id="TCK73774.1"/>
    </source>
</evidence>
<dbReference type="RefSeq" id="WP_131993824.1">
    <property type="nucleotide sequence ID" value="NZ_SMGK01000002.1"/>
</dbReference>
<evidence type="ECO:0000259" key="2">
    <source>
        <dbReference type="Pfam" id="PF13590"/>
    </source>
</evidence>
<dbReference type="EMBL" id="SMGK01000002">
    <property type="protein sequence ID" value="TCK73774.1"/>
    <property type="molecule type" value="Genomic_DNA"/>
</dbReference>
<name>A0A4R1L6K7_9BACT</name>
<organism evidence="3 4">
    <name type="scientific">Acidipila rosea</name>
    <dbReference type="NCBI Taxonomy" id="768535"/>
    <lineage>
        <taxon>Bacteria</taxon>
        <taxon>Pseudomonadati</taxon>
        <taxon>Acidobacteriota</taxon>
        <taxon>Terriglobia</taxon>
        <taxon>Terriglobales</taxon>
        <taxon>Acidobacteriaceae</taxon>
        <taxon>Acidipila</taxon>
    </lineage>
</organism>
<comment type="caution">
    <text evidence="3">The sequence shown here is derived from an EMBL/GenBank/DDBJ whole genome shotgun (WGS) entry which is preliminary data.</text>
</comment>
<evidence type="ECO:0000313" key="4">
    <source>
        <dbReference type="Proteomes" id="UP000295210"/>
    </source>
</evidence>
<gene>
    <name evidence="3" type="ORF">C7378_1388</name>
</gene>
<feature type="signal peptide" evidence="1">
    <location>
        <begin position="1"/>
        <end position="27"/>
    </location>
</feature>
<keyword evidence="1" id="KW-0732">Signal</keyword>
<dbReference type="Pfam" id="PF13590">
    <property type="entry name" value="DUF4136"/>
    <property type="match status" value="1"/>
</dbReference>
<feature type="chain" id="PRO_5020301429" evidence="1">
    <location>
        <begin position="28"/>
        <end position="192"/>
    </location>
</feature>
<dbReference type="InterPro" id="IPR025411">
    <property type="entry name" value="DUF4136"/>
</dbReference>
<feature type="domain" description="DUF4136" evidence="2">
    <location>
        <begin position="31"/>
        <end position="186"/>
    </location>
</feature>
<dbReference type="Proteomes" id="UP000295210">
    <property type="component" value="Unassembled WGS sequence"/>
</dbReference>
<accession>A0A4R1L6K7</accession>
<sequence>MKRSFKVAAVTVAAFLLMVLPLAKAHADDIKTDYDHHANFQSYNTFSFGKIDAKSPFDAGRIKRAVTTLLQQRGWREVPTGGQATVFATQNVHNEKEAETMYDGMGGGWGMGWGWGGWGMGPGGGMGEATTSTVNQRVDHLMVDMFDSSSKKLLWRGVATGDISNNSKKNKKSLYGDIHKMFDKFPVKPQKS</sequence>